<feature type="compositionally biased region" description="Polar residues" evidence="1">
    <location>
        <begin position="607"/>
        <end position="625"/>
    </location>
</feature>
<dbReference type="RefSeq" id="XP_018259312.1">
    <property type="nucleotide sequence ID" value="XM_018411500.1"/>
</dbReference>
<dbReference type="VEuPathDB" id="FungiDB:I303_08240"/>
<feature type="compositionally biased region" description="Polar residues" evidence="1">
    <location>
        <begin position="647"/>
        <end position="675"/>
    </location>
</feature>
<evidence type="ECO:0000313" key="4">
    <source>
        <dbReference type="Proteomes" id="UP000078595"/>
    </source>
</evidence>
<keyword evidence="4" id="KW-1185">Reference proteome</keyword>
<evidence type="ECO:0000256" key="1">
    <source>
        <dbReference type="SAM" id="MobiDB-lite"/>
    </source>
</evidence>
<gene>
    <name evidence="2" type="ORF">I303_08240</name>
    <name evidence="3" type="ORF">I303_106502</name>
</gene>
<organism evidence="2">
    <name type="scientific">Kwoniella dejecticola CBS 10117</name>
    <dbReference type="NCBI Taxonomy" id="1296121"/>
    <lineage>
        <taxon>Eukaryota</taxon>
        <taxon>Fungi</taxon>
        <taxon>Dikarya</taxon>
        <taxon>Basidiomycota</taxon>
        <taxon>Agaricomycotina</taxon>
        <taxon>Tremellomycetes</taxon>
        <taxon>Tremellales</taxon>
        <taxon>Cryptococcaceae</taxon>
        <taxon>Kwoniella</taxon>
    </lineage>
</organism>
<feature type="compositionally biased region" description="Basic and acidic residues" evidence="1">
    <location>
        <begin position="369"/>
        <end position="383"/>
    </location>
</feature>
<dbReference type="EMBL" id="CP144537">
    <property type="protein sequence ID" value="WWC63897.1"/>
    <property type="molecule type" value="Genomic_DNA"/>
</dbReference>
<feature type="compositionally biased region" description="Low complexity" evidence="1">
    <location>
        <begin position="485"/>
        <end position="503"/>
    </location>
</feature>
<sequence>MSVAAELARVRLEPRDQGNGEGERSDTSSIGGSEIESAPTDEDPDADNEYIVDAIKWAKYRDSTRDRSDGYTGWHYGVMWNGYLKTGSETEEPLKMFRGDTRGKYPLIDEFWQALGMEIPPRQKEPMGRLGTVYECPLRLLRRWFKRNPTKRGPVPKYKRSYETYKRRRAKELQREKLERDFKPIPEDLYTKKADSDYYIWKKKAKEQTRLARLRALGVLPPTPRAPSHTSTRTPTPVAGPSQPTIPPPRASPPAVQDKGKGKAKEPSASPPPPPGKGKGKASGFGDSSSSNTSDKKAKSKAPPATTSLSSPASNLGSLFDSNDEDVEVDQVLQAASSEEEEEQIEKPVQQSSSSKRKATSPVVSTSKNDTRAEKKAKKEETIAKLAKSKIAKRVVSPPPSAPSATFGELQSGIFDAPPTPAASTPAVSDNASAPVSASTAQMQSSAPAAAAPIASAAVTASSSGPPVLSKPPLTVQNVWASLKAQQQVAPAPADAADKSPSQNNQSNGIHTQTTPTTASSVRFADAPGLPTPATPVVKSPPVTQVNPPITFDSSRHSQQTTSAGPVPQFNPAPVPSTSTGRLPSAINKPKYVQPSKIKTTDEPIKSMNQRKPPTGPKLSTQRPTPSGPASLPPRPASAYVPRPSYPSDQNESRSTIVNGNVSPKRSPVIPQTSFAPKAPMALDPRRKRATNGAASHNPLPTPITPSSPPKRVTFSLTPIDVSGGLVTFSPSLLLRNPGKFIQIMKLCMTNPHWGAYLCPAAMEFFHRSLSNNNLCPDPTTAYSVLVQFLPLDDHLRQLSGVGVTSGGGLNITVCPPNMYAHQACEEWKLWMHDILKSTEYGDLVALCEKHNSQIAGPTVNMILRENNEKKLEDLQLEDLKNMKMAKSFAKDLQGYTRFVYVGNDTRPLPIDGIEMYTADEFLRVLQQANGMNGGTH</sequence>
<accession>A0A1A5ZUI5</accession>
<feature type="region of interest" description="Disordered" evidence="1">
    <location>
        <begin position="1"/>
        <end position="48"/>
    </location>
</feature>
<reference evidence="3" key="2">
    <citation type="submission" date="2013-07" db="EMBL/GenBank/DDBJ databases">
        <authorList>
            <consortium name="The Broad Institute Genome Sequencing Platform"/>
            <person name="Cuomo C."/>
            <person name="Litvintseva A."/>
            <person name="Chen Y."/>
            <person name="Heitman J."/>
            <person name="Sun S."/>
            <person name="Springer D."/>
            <person name="Dromer F."/>
            <person name="Young S.K."/>
            <person name="Zeng Q."/>
            <person name="Gargeya S."/>
            <person name="Fitzgerald M."/>
            <person name="Abouelleil A."/>
            <person name="Alvarado L."/>
            <person name="Berlin A.M."/>
            <person name="Chapman S.B."/>
            <person name="Dewar J."/>
            <person name="Goldberg J."/>
            <person name="Griggs A."/>
            <person name="Gujja S."/>
            <person name="Hansen M."/>
            <person name="Howarth C."/>
            <person name="Imamovic A."/>
            <person name="Larimer J."/>
            <person name="McCowan C."/>
            <person name="Murphy C."/>
            <person name="Pearson M."/>
            <person name="Priest M."/>
            <person name="Roberts A."/>
            <person name="Saif S."/>
            <person name="Shea T."/>
            <person name="Sykes S."/>
            <person name="Wortman J."/>
            <person name="Nusbaum C."/>
            <person name="Birren B."/>
        </authorList>
    </citation>
    <scope>NUCLEOTIDE SEQUENCE</scope>
    <source>
        <strain evidence="3">CBS 10117</strain>
    </source>
</reference>
<dbReference type="OrthoDB" id="433924at2759"/>
<dbReference type="AlphaFoldDB" id="A0A1A5ZUI5"/>
<evidence type="ECO:0000313" key="2">
    <source>
        <dbReference type="EMBL" id="OBR81470.1"/>
    </source>
</evidence>
<feature type="region of interest" description="Disordered" evidence="1">
    <location>
        <begin position="485"/>
        <end position="710"/>
    </location>
</feature>
<feature type="compositionally biased region" description="Acidic residues" evidence="1">
    <location>
        <begin position="39"/>
        <end position="48"/>
    </location>
</feature>
<dbReference type="EMBL" id="KI894037">
    <property type="protein sequence ID" value="OBR81470.1"/>
    <property type="molecule type" value="Genomic_DNA"/>
</dbReference>
<dbReference type="GeneID" id="28971939"/>
<feature type="compositionally biased region" description="Pro residues" evidence="1">
    <location>
        <begin position="700"/>
        <end position="709"/>
    </location>
</feature>
<dbReference type="STRING" id="1296121.A0A1A5ZUI5"/>
<reference evidence="2" key="1">
    <citation type="submission" date="2013-07" db="EMBL/GenBank/DDBJ databases">
        <title>The Genome Sequence of Cryptococcus dejecticola CBS10117.</title>
        <authorList>
            <consortium name="The Broad Institute Genome Sequencing Platform"/>
            <person name="Cuomo C."/>
            <person name="Litvintseva A."/>
            <person name="Chen Y."/>
            <person name="Heitman J."/>
            <person name="Sun S."/>
            <person name="Springer D."/>
            <person name="Dromer F."/>
            <person name="Young S.K."/>
            <person name="Zeng Q."/>
            <person name="Gargeya S."/>
            <person name="Fitzgerald M."/>
            <person name="Abouelleil A."/>
            <person name="Alvarado L."/>
            <person name="Berlin A.M."/>
            <person name="Chapman S.B."/>
            <person name="Dewar J."/>
            <person name="Goldberg J."/>
            <person name="Griggs A."/>
            <person name="Gujja S."/>
            <person name="Hansen M."/>
            <person name="Howarth C."/>
            <person name="Imamovic A."/>
            <person name="Larimer J."/>
            <person name="McCowan C."/>
            <person name="Murphy C."/>
            <person name="Pearson M."/>
            <person name="Priest M."/>
            <person name="Roberts A."/>
            <person name="Saif S."/>
            <person name="Shea T."/>
            <person name="Sykes S."/>
            <person name="Wortman J."/>
            <person name="Nusbaum C."/>
            <person name="Birren B."/>
        </authorList>
    </citation>
    <scope>NUCLEOTIDE SEQUENCE [LARGE SCALE GENOMIC DNA]</scope>
    <source>
        <strain evidence="2">CBS 10117</strain>
    </source>
</reference>
<reference evidence="3" key="3">
    <citation type="submission" date="2024-02" db="EMBL/GenBank/DDBJ databases">
        <title>Comparative genomics of Cryptococcus and Kwoniella reveals pathogenesis evolution and contrasting modes of karyotype evolution via chromosome fusion or intercentromeric recombination.</title>
        <authorList>
            <person name="Coelho M.A."/>
            <person name="David-Palma M."/>
            <person name="Shea T."/>
            <person name="Bowers K."/>
            <person name="McGinley-Smith S."/>
            <person name="Mohammad A.W."/>
            <person name="Gnirke A."/>
            <person name="Yurkov A.M."/>
            <person name="Nowrousian M."/>
            <person name="Sun S."/>
            <person name="Cuomo C.A."/>
            <person name="Heitman J."/>
        </authorList>
    </citation>
    <scope>NUCLEOTIDE SEQUENCE</scope>
    <source>
        <strain evidence="3">CBS 10117</strain>
    </source>
</reference>
<feature type="compositionally biased region" description="Low complexity" evidence="1">
    <location>
        <begin position="301"/>
        <end position="314"/>
    </location>
</feature>
<dbReference type="Proteomes" id="UP000078595">
    <property type="component" value="Chromosome 8"/>
</dbReference>
<feature type="compositionally biased region" description="Polar residues" evidence="1">
    <location>
        <begin position="504"/>
        <end position="521"/>
    </location>
</feature>
<feature type="compositionally biased region" description="Low complexity" evidence="1">
    <location>
        <begin position="436"/>
        <end position="464"/>
    </location>
</feature>
<feature type="compositionally biased region" description="Low complexity" evidence="1">
    <location>
        <begin position="282"/>
        <end position="293"/>
    </location>
</feature>
<evidence type="ECO:0000313" key="3">
    <source>
        <dbReference type="EMBL" id="WWC63897.1"/>
    </source>
</evidence>
<feature type="region of interest" description="Disordered" evidence="1">
    <location>
        <begin position="218"/>
        <end position="473"/>
    </location>
</feature>
<dbReference type="KEGG" id="kdj:28971939"/>
<protein>
    <submittedName>
        <fullName evidence="2">Uncharacterized protein</fullName>
    </submittedName>
</protein>
<feature type="compositionally biased region" description="Basic and acidic residues" evidence="1">
    <location>
        <begin position="8"/>
        <end position="26"/>
    </location>
</feature>
<name>A0A1A5ZUI5_9TREE</name>
<proteinExistence type="predicted"/>